<dbReference type="AlphaFoldDB" id="A0A835WP24"/>
<keyword evidence="3" id="KW-1185">Reference proteome</keyword>
<dbReference type="Proteomes" id="UP000613740">
    <property type="component" value="Unassembled WGS sequence"/>
</dbReference>
<feature type="region of interest" description="Disordered" evidence="1">
    <location>
        <begin position="1"/>
        <end position="110"/>
    </location>
</feature>
<sequence length="155" mass="16401">MRPRPDTALQQADAARRELRHLHDNPQAWAPPQQQQQQQQPAGGTPGHAAAGGGAAGPSSAAGHETAASGSGLATSASHATREGVTGTVDSKAHCSYHEETRRGDASWNDGLFLTPEGADAAGLYVARVVDRARNALGQKRDRTVRSYHYLALRF</sequence>
<feature type="compositionally biased region" description="Low complexity" evidence="1">
    <location>
        <begin position="57"/>
        <end position="79"/>
    </location>
</feature>
<feature type="compositionally biased region" description="Gly residues" evidence="1">
    <location>
        <begin position="44"/>
        <end position="56"/>
    </location>
</feature>
<name>A0A835WP24_9CHLO</name>
<feature type="compositionally biased region" description="Low complexity" evidence="1">
    <location>
        <begin position="26"/>
        <end position="43"/>
    </location>
</feature>
<organism evidence="2 3">
    <name type="scientific">Chlamydomonas schloesseri</name>
    <dbReference type="NCBI Taxonomy" id="2026947"/>
    <lineage>
        <taxon>Eukaryota</taxon>
        <taxon>Viridiplantae</taxon>
        <taxon>Chlorophyta</taxon>
        <taxon>core chlorophytes</taxon>
        <taxon>Chlorophyceae</taxon>
        <taxon>CS clade</taxon>
        <taxon>Chlamydomonadales</taxon>
        <taxon>Chlamydomonadaceae</taxon>
        <taxon>Chlamydomonas</taxon>
    </lineage>
</organism>
<dbReference type="EMBL" id="JAEHOD010000010">
    <property type="protein sequence ID" value="KAG2450753.1"/>
    <property type="molecule type" value="Genomic_DNA"/>
</dbReference>
<gene>
    <name evidence="2" type="ORF">HYH02_004590</name>
</gene>
<accession>A0A835WP24</accession>
<comment type="caution">
    <text evidence="2">The sequence shown here is derived from an EMBL/GenBank/DDBJ whole genome shotgun (WGS) entry which is preliminary data.</text>
</comment>
<reference evidence="2" key="1">
    <citation type="journal article" date="2020" name="bioRxiv">
        <title>Comparative genomics of Chlamydomonas.</title>
        <authorList>
            <person name="Craig R.J."/>
            <person name="Hasan A.R."/>
            <person name="Ness R.W."/>
            <person name="Keightley P.D."/>
        </authorList>
    </citation>
    <scope>NUCLEOTIDE SEQUENCE</scope>
    <source>
        <strain evidence="2">CCAP 11/173</strain>
    </source>
</reference>
<feature type="compositionally biased region" description="Basic and acidic residues" evidence="1">
    <location>
        <begin position="14"/>
        <end position="24"/>
    </location>
</feature>
<evidence type="ECO:0000313" key="3">
    <source>
        <dbReference type="Proteomes" id="UP000613740"/>
    </source>
</evidence>
<feature type="compositionally biased region" description="Basic and acidic residues" evidence="1">
    <location>
        <begin position="91"/>
        <end position="105"/>
    </location>
</feature>
<evidence type="ECO:0000313" key="2">
    <source>
        <dbReference type="EMBL" id="KAG2450753.1"/>
    </source>
</evidence>
<proteinExistence type="predicted"/>
<evidence type="ECO:0000256" key="1">
    <source>
        <dbReference type="SAM" id="MobiDB-lite"/>
    </source>
</evidence>
<protein>
    <submittedName>
        <fullName evidence="2">Uncharacterized protein</fullName>
    </submittedName>
</protein>